<evidence type="ECO:0000256" key="1">
    <source>
        <dbReference type="SAM" id="MobiDB-lite"/>
    </source>
</evidence>
<dbReference type="Proteomes" id="UP001054945">
    <property type="component" value="Unassembled WGS sequence"/>
</dbReference>
<proteinExistence type="predicted"/>
<sequence>MRMDHSYELETRYRNKGGTICIHTATTESITTPPKQDKGQTTIPELSDFLLTTFWDFILTMHLWREKFSGPESRFSGIYLQMPPSIFYLALFRRDEDSYSGGGRSQSNEARVYSDKQNNAL</sequence>
<comment type="caution">
    <text evidence="2">The sequence shown here is derived from an EMBL/GenBank/DDBJ whole genome shotgun (WGS) entry which is preliminary data.</text>
</comment>
<protein>
    <submittedName>
        <fullName evidence="2">Uncharacterized protein</fullName>
    </submittedName>
</protein>
<dbReference type="EMBL" id="BPLR01008336">
    <property type="protein sequence ID" value="GIY23997.1"/>
    <property type="molecule type" value="Genomic_DNA"/>
</dbReference>
<dbReference type="AlphaFoldDB" id="A0AAV4RV43"/>
<keyword evidence="3" id="KW-1185">Reference proteome</keyword>
<gene>
    <name evidence="2" type="ORF">CEXT_264381</name>
</gene>
<feature type="compositionally biased region" description="Polar residues" evidence="1">
    <location>
        <begin position="105"/>
        <end position="121"/>
    </location>
</feature>
<evidence type="ECO:0000313" key="2">
    <source>
        <dbReference type="EMBL" id="GIY23997.1"/>
    </source>
</evidence>
<evidence type="ECO:0000313" key="3">
    <source>
        <dbReference type="Proteomes" id="UP001054945"/>
    </source>
</evidence>
<organism evidence="2 3">
    <name type="scientific">Caerostris extrusa</name>
    <name type="common">Bark spider</name>
    <name type="synonym">Caerostris bankana</name>
    <dbReference type="NCBI Taxonomy" id="172846"/>
    <lineage>
        <taxon>Eukaryota</taxon>
        <taxon>Metazoa</taxon>
        <taxon>Ecdysozoa</taxon>
        <taxon>Arthropoda</taxon>
        <taxon>Chelicerata</taxon>
        <taxon>Arachnida</taxon>
        <taxon>Araneae</taxon>
        <taxon>Araneomorphae</taxon>
        <taxon>Entelegynae</taxon>
        <taxon>Araneoidea</taxon>
        <taxon>Araneidae</taxon>
        <taxon>Caerostris</taxon>
    </lineage>
</organism>
<reference evidence="2 3" key="1">
    <citation type="submission" date="2021-06" db="EMBL/GenBank/DDBJ databases">
        <title>Caerostris extrusa draft genome.</title>
        <authorList>
            <person name="Kono N."/>
            <person name="Arakawa K."/>
        </authorList>
    </citation>
    <scope>NUCLEOTIDE SEQUENCE [LARGE SCALE GENOMIC DNA]</scope>
</reference>
<accession>A0AAV4RV43</accession>
<name>A0AAV4RV43_CAEEX</name>
<feature type="region of interest" description="Disordered" evidence="1">
    <location>
        <begin position="97"/>
        <end position="121"/>
    </location>
</feature>